<dbReference type="OrthoDB" id="9811121at2"/>
<dbReference type="Pfam" id="PF00795">
    <property type="entry name" value="CN_hydrolase"/>
    <property type="match status" value="1"/>
</dbReference>
<evidence type="ECO:0000313" key="7">
    <source>
        <dbReference type="EMBL" id="SHE62492.1"/>
    </source>
</evidence>
<evidence type="ECO:0000313" key="8">
    <source>
        <dbReference type="Proteomes" id="UP000184462"/>
    </source>
</evidence>
<protein>
    <recommendedName>
        <fullName evidence="5">Omega-amidase YafV</fullName>
        <ecNumber evidence="3">3.5.1.3</ecNumber>
    </recommendedName>
</protein>
<evidence type="ECO:0000256" key="5">
    <source>
        <dbReference type="ARBA" id="ARBA00072139"/>
    </source>
</evidence>
<dbReference type="PANTHER" id="PTHR47799">
    <property type="entry name" value="OMEGA-AMIDASE YAFV"/>
    <property type="match status" value="1"/>
</dbReference>
<dbReference type="STRING" id="1155689.SAMN05444278_103188"/>
<dbReference type="AlphaFoldDB" id="A0A1M4V0R4"/>
<dbReference type="Gene3D" id="3.60.110.10">
    <property type="entry name" value="Carbon-nitrogen hydrolase"/>
    <property type="match status" value="1"/>
</dbReference>
<feature type="domain" description="CN hydrolase" evidence="6">
    <location>
        <begin position="4"/>
        <end position="235"/>
    </location>
</feature>
<dbReference type="GO" id="GO:0050152">
    <property type="term" value="F:omega-amidase activity"/>
    <property type="evidence" value="ECO:0007669"/>
    <property type="project" value="UniProtKB-EC"/>
</dbReference>
<dbReference type="EMBL" id="FQTW01000003">
    <property type="protein sequence ID" value="SHE62492.1"/>
    <property type="molecule type" value="Genomic_DNA"/>
</dbReference>
<evidence type="ECO:0000256" key="2">
    <source>
        <dbReference type="ARBA" id="ARBA00022801"/>
    </source>
</evidence>
<dbReference type="NCBIfam" id="NF007757">
    <property type="entry name" value="PRK10438.1"/>
    <property type="match status" value="1"/>
</dbReference>
<dbReference type="FunFam" id="3.60.110.10:FF:000004">
    <property type="entry name" value="Carbon-nitrogen hydrolase"/>
    <property type="match status" value="1"/>
</dbReference>
<gene>
    <name evidence="7" type="ORF">SAMN05444278_103188</name>
</gene>
<evidence type="ECO:0000256" key="1">
    <source>
        <dbReference type="ARBA" id="ARBA00010613"/>
    </source>
</evidence>
<dbReference type="InterPro" id="IPR036526">
    <property type="entry name" value="C-N_Hydrolase_sf"/>
</dbReference>
<dbReference type="InterPro" id="IPR052737">
    <property type="entry name" value="Omega-amidase_YafV"/>
</dbReference>
<comment type="catalytic activity">
    <reaction evidence="4">
        <text>a monoamide of a dicarboxylate + H2O = a dicarboxylate + NH4(+)</text>
        <dbReference type="Rhea" id="RHEA:11716"/>
        <dbReference type="ChEBI" id="CHEBI:15377"/>
        <dbReference type="ChEBI" id="CHEBI:28938"/>
        <dbReference type="ChEBI" id="CHEBI:28965"/>
        <dbReference type="ChEBI" id="CHEBI:77450"/>
        <dbReference type="EC" id="3.5.1.3"/>
    </reaction>
</comment>
<comment type="similarity">
    <text evidence="1">Belongs to the carbon-nitrogen hydrolase superfamily. NIT1/NIT2 family.</text>
</comment>
<reference evidence="7 8" key="1">
    <citation type="submission" date="2016-11" db="EMBL/GenBank/DDBJ databases">
        <authorList>
            <person name="Jaros S."/>
            <person name="Januszkiewicz K."/>
            <person name="Wedrychowicz H."/>
        </authorList>
    </citation>
    <scope>NUCLEOTIDE SEQUENCE [LARGE SCALE GENOMIC DNA]</scope>
    <source>
        <strain evidence="7 8">DSM 25661</strain>
    </source>
</reference>
<name>A0A1M4V0R4_9FLAO</name>
<dbReference type="RefSeq" id="WP_073192636.1">
    <property type="nucleotide sequence ID" value="NZ_FQTW01000003.1"/>
</dbReference>
<proteinExistence type="inferred from homology"/>
<sequence>MEDLSLAYVQTELYWEQAEQNRNHFEELIAKHAAKTDIIILPEMFTTGFSMQAEVNAEDFETHLRWFNKITSTYNVAVTGSVMCKVGHQFYNRLIFMKPNGDYSTYDKHHLFSLANEQNVYSAGHNICMVNYKGWKICPLICYDLRFPVWSRNTQAYDVLIYVANWPEKRILAWDALLKARAIENMSYCIGVNRIGKDGNGVNYVGHSAAYDYLGQVLSKHHPEAENVTHLKLNYESQQNARQKFAFLNDRDHFTLN</sequence>
<evidence type="ECO:0000256" key="4">
    <source>
        <dbReference type="ARBA" id="ARBA00052904"/>
    </source>
</evidence>
<accession>A0A1M4V0R4</accession>
<dbReference type="EC" id="3.5.1.3" evidence="3"/>
<organism evidence="7 8">
    <name type="scientific">Psychroflexus salarius</name>
    <dbReference type="NCBI Taxonomy" id="1155689"/>
    <lineage>
        <taxon>Bacteria</taxon>
        <taxon>Pseudomonadati</taxon>
        <taxon>Bacteroidota</taxon>
        <taxon>Flavobacteriia</taxon>
        <taxon>Flavobacteriales</taxon>
        <taxon>Flavobacteriaceae</taxon>
        <taxon>Psychroflexus</taxon>
    </lineage>
</organism>
<dbReference type="GO" id="GO:0106008">
    <property type="term" value="F:2-oxoglutaramate amidase activity"/>
    <property type="evidence" value="ECO:0007669"/>
    <property type="project" value="TreeGrafter"/>
</dbReference>
<keyword evidence="2 7" id="KW-0378">Hydrolase</keyword>
<dbReference type="SUPFAM" id="SSF56317">
    <property type="entry name" value="Carbon-nitrogen hydrolase"/>
    <property type="match status" value="1"/>
</dbReference>
<dbReference type="Proteomes" id="UP000184462">
    <property type="component" value="Unassembled WGS sequence"/>
</dbReference>
<dbReference type="InterPro" id="IPR003010">
    <property type="entry name" value="C-N_Hydrolase"/>
</dbReference>
<dbReference type="CDD" id="cd07575">
    <property type="entry name" value="Xc-1258_like"/>
    <property type="match status" value="1"/>
</dbReference>
<dbReference type="PANTHER" id="PTHR47799:SF1">
    <property type="entry name" value="OMEGA-AMIDASE YAFV"/>
    <property type="match status" value="1"/>
</dbReference>
<evidence type="ECO:0000256" key="3">
    <source>
        <dbReference type="ARBA" id="ARBA00039118"/>
    </source>
</evidence>
<dbReference type="PROSITE" id="PS50263">
    <property type="entry name" value="CN_HYDROLASE"/>
    <property type="match status" value="1"/>
</dbReference>
<evidence type="ECO:0000259" key="6">
    <source>
        <dbReference type="PROSITE" id="PS50263"/>
    </source>
</evidence>
<keyword evidence="8" id="KW-1185">Reference proteome</keyword>